<dbReference type="Proteomes" id="UP000271937">
    <property type="component" value="Unassembled WGS sequence"/>
</dbReference>
<feature type="chain" id="PRO_5017977344" evidence="1">
    <location>
        <begin position="20"/>
        <end position="178"/>
    </location>
</feature>
<evidence type="ECO:0000313" key="3">
    <source>
        <dbReference type="Proteomes" id="UP000271937"/>
    </source>
</evidence>
<dbReference type="OrthoDB" id="1144137at2"/>
<evidence type="ECO:0000256" key="1">
    <source>
        <dbReference type="SAM" id="SignalP"/>
    </source>
</evidence>
<dbReference type="EMBL" id="RQVR01000008">
    <property type="protein sequence ID" value="RRJ91420.1"/>
    <property type="molecule type" value="Genomic_DNA"/>
</dbReference>
<gene>
    <name evidence="2" type="ORF">EG849_08480</name>
</gene>
<proteinExistence type="predicted"/>
<sequence length="178" mass="19822">MKTILISCMTLFAAMSIQAQNKNVTDIQKTTVTTVKDSDGEKKILKTQEVQEVQNIEFQDADSNALNKDMKQSPVQVISKTTVTNPDGSTRTVDVDRSAYYDYNGKNYQLKLDPSGYAIISPDNKKVGVLRATSTNSYIYRGKNATSIGYFDTKGNLVVETYDDKSDKVSVETYTRAK</sequence>
<reference evidence="2 3" key="1">
    <citation type="submission" date="2018-11" db="EMBL/GenBank/DDBJ databases">
        <title>Flavobacterium sp. nov., YIM 102600 draft genome.</title>
        <authorList>
            <person name="Li G."/>
            <person name="Jiang Y."/>
        </authorList>
    </citation>
    <scope>NUCLEOTIDE SEQUENCE [LARGE SCALE GENOMIC DNA]</scope>
    <source>
        <strain evidence="2 3">YIM 102600</strain>
    </source>
</reference>
<protein>
    <submittedName>
        <fullName evidence="2">Uncharacterized protein</fullName>
    </submittedName>
</protein>
<keyword evidence="3" id="KW-1185">Reference proteome</keyword>
<feature type="signal peptide" evidence="1">
    <location>
        <begin position="1"/>
        <end position="19"/>
    </location>
</feature>
<dbReference type="RefSeq" id="WP_125012654.1">
    <property type="nucleotide sequence ID" value="NZ_RQVR01000008.1"/>
</dbReference>
<dbReference type="AlphaFoldDB" id="A0A3P3W8V6"/>
<keyword evidence="1" id="KW-0732">Signal</keyword>
<organism evidence="2 3">
    <name type="scientific">Flavobacterium macacae</name>
    <dbReference type="NCBI Taxonomy" id="2488993"/>
    <lineage>
        <taxon>Bacteria</taxon>
        <taxon>Pseudomonadati</taxon>
        <taxon>Bacteroidota</taxon>
        <taxon>Flavobacteriia</taxon>
        <taxon>Flavobacteriales</taxon>
        <taxon>Flavobacteriaceae</taxon>
        <taxon>Flavobacterium</taxon>
    </lineage>
</organism>
<evidence type="ECO:0000313" key="2">
    <source>
        <dbReference type="EMBL" id="RRJ91420.1"/>
    </source>
</evidence>
<comment type="caution">
    <text evidence="2">The sequence shown here is derived from an EMBL/GenBank/DDBJ whole genome shotgun (WGS) entry which is preliminary data.</text>
</comment>
<name>A0A3P3W8V6_9FLAO</name>
<accession>A0A3P3W8V6</accession>